<dbReference type="Gene3D" id="3.30.70.100">
    <property type="match status" value="1"/>
</dbReference>
<proteinExistence type="predicted"/>
<organism evidence="2 3">
    <name type="scientific">Parapedobacter defluvii</name>
    <dbReference type="NCBI Taxonomy" id="2045106"/>
    <lineage>
        <taxon>Bacteria</taxon>
        <taxon>Pseudomonadati</taxon>
        <taxon>Bacteroidota</taxon>
        <taxon>Sphingobacteriia</taxon>
        <taxon>Sphingobacteriales</taxon>
        <taxon>Sphingobacteriaceae</taxon>
        <taxon>Parapedobacter</taxon>
    </lineage>
</organism>
<gene>
    <name evidence="2" type="ORF">GCM10011386_22050</name>
</gene>
<dbReference type="Pfam" id="PF11827">
    <property type="entry name" value="DUF3347"/>
    <property type="match status" value="1"/>
</dbReference>
<evidence type="ECO:0000313" key="2">
    <source>
        <dbReference type="EMBL" id="GGC29630.1"/>
    </source>
</evidence>
<dbReference type="EMBL" id="BMIK01000006">
    <property type="protein sequence ID" value="GGC29630.1"/>
    <property type="molecule type" value="Genomic_DNA"/>
</dbReference>
<protein>
    <recommendedName>
        <fullName evidence="1">DUF3347 domain-containing protein</fullName>
    </recommendedName>
</protein>
<feature type="domain" description="DUF3347" evidence="1">
    <location>
        <begin position="133"/>
        <end position="211"/>
    </location>
</feature>
<evidence type="ECO:0000313" key="3">
    <source>
        <dbReference type="Proteomes" id="UP000597338"/>
    </source>
</evidence>
<dbReference type="InterPro" id="IPR036163">
    <property type="entry name" value="HMA_dom_sf"/>
</dbReference>
<dbReference type="InterPro" id="IPR021782">
    <property type="entry name" value="DUF3347"/>
</dbReference>
<evidence type="ECO:0000259" key="1">
    <source>
        <dbReference type="Pfam" id="PF11827"/>
    </source>
</evidence>
<reference evidence="3" key="1">
    <citation type="journal article" date="2019" name="Int. J. Syst. Evol. Microbiol.">
        <title>The Global Catalogue of Microorganisms (GCM) 10K type strain sequencing project: providing services to taxonomists for standard genome sequencing and annotation.</title>
        <authorList>
            <consortium name="The Broad Institute Genomics Platform"/>
            <consortium name="The Broad Institute Genome Sequencing Center for Infectious Disease"/>
            <person name="Wu L."/>
            <person name="Ma J."/>
        </authorList>
    </citation>
    <scope>NUCLEOTIDE SEQUENCE [LARGE SCALE GENOMIC DNA]</scope>
    <source>
        <strain evidence="3">CGMCC 1.15342</strain>
    </source>
</reference>
<dbReference type="SUPFAM" id="SSF55008">
    <property type="entry name" value="HMA, heavy metal-associated domain"/>
    <property type="match status" value="1"/>
</dbReference>
<sequence>MAPAQLPNAKTETFRIAGNCGMCKQTIEAAGTRKGESVLSWNADTHFAELTYDSAATTADVVLKRVAYAGYDNEHYLAPAEAYAALKNCCQYERAPQATALTTNNDPARVEHGIPHADHPSPTTGHHSPVDGVLPSYFKLKDALVAGNAKNVSAVAADLSKQLEGLSAPEAKEAATHAAAVAKAKTLEDQRIRFAALSESLYRFTKTNSPSSLVYYQHCPMYNKGKGANWLSNEKAIRNPYYGDQMLTCGNVVETLGGKDAETHSHE</sequence>
<dbReference type="Proteomes" id="UP000597338">
    <property type="component" value="Unassembled WGS sequence"/>
</dbReference>
<keyword evidence="3" id="KW-1185">Reference proteome</keyword>
<name>A0ABQ1M0F5_9SPHI</name>
<comment type="caution">
    <text evidence="2">The sequence shown here is derived from an EMBL/GenBank/DDBJ whole genome shotgun (WGS) entry which is preliminary data.</text>
</comment>
<accession>A0ABQ1M0F5</accession>